<proteinExistence type="predicted"/>
<dbReference type="AlphaFoldDB" id="A0A0C3LC54"/>
<evidence type="ECO:0000313" key="1">
    <source>
        <dbReference type="EMBL" id="KIO19067.1"/>
    </source>
</evidence>
<dbReference type="Proteomes" id="UP000054248">
    <property type="component" value="Unassembled WGS sequence"/>
</dbReference>
<reference evidence="2" key="2">
    <citation type="submission" date="2015-01" db="EMBL/GenBank/DDBJ databases">
        <title>Evolutionary Origins and Diversification of the Mycorrhizal Mutualists.</title>
        <authorList>
            <consortium name="DOE Joint Genome Institute"/>
            <consortium name="Mycorrhizal Genomics Consortium"/>
            <person name="Kohler A."/>
            <person name="Kuo A."/>
            <person name="Nagy L.G."/>
            <person name="Floudas D."/>
            <person name="Copeland A."/>
            <person name="Barry K.W."/>
            <person name="Cichocki N."/>
            <person name="Veneault-Fourrey C."/>
            <person name="LaButti K."/>
            <person name="Lindquist E.A."/>
            <person name="Lipzen A."/>
            <person name="Lundell T."/>
            <person name="Morin E."/>
            <person name="Murat C."/>
            <person name="Riley R."/>
            <person name="Ohm R."/>
            <person name="Sun H."/>
            <person name="Tunlid A."/>
            <person name="Henrissat B."/>
            <person name="Grigoriev I.V."/>
            <person name="Hibbett D.S."/>
            <person name="Martin F."/>
        </authorList>
    </citation>
    <scope>NUCLEOTIDE SEQUENCE [LARGE SCALE GENOMIC DNA]</scope>
    <source>
        <strain evidence="2">MUT 4182</strain>
    </source>
</reference>
<dbReference type="HOGENOM" id="CLU_066292_0_0_1"/>
<accession>A0A0C3LC54</accession>
<reference evidence="1 2" key="1">
    <citation type="submission" date="2014-04" db="EMBL/GenBank/DDBJ databases">
        <authorList>
            <consortium name="DOE Joint Genome Institute"/>
            <person name="Kuo A."/>
            <person name="Girlanda M."/>
            <person name="Perotto S."/>
            <person name="Kohler A."/>
            <person name="Nagy L.G."/>
            <person name="Floudas D."/>
            <person name="Copeland A."/>
            <person name="Barry K.W."/>
            <person name="Cichocki N."/>
            <person name="Veneault-Fourrey C."/>
            <person name="LaButti K."/>
            <person name="Lindquist E.A."/>
            <person name="Lipzen A."/>
            <person name="Lundell T."/>
            <person name="Morin E."/>
            <person name="Murat C."/>
            <person name="Sun H."/>
            <person name="Tunlid A."/>
            <person name="Henrissat B."/>
            <person name="Grigoriev I.V."/>
            <person name="Hibbett D.S."/>
            <person name="Martin F."/>
            <person name="Nordberg H.P."/>
            <person name="Cantor M.N."/>
            <person name="Hua S.X."/>
        </authorList>
    </citation>
    <scope>NUCLEOTIDE SEQUENCE [LARGE SCALE GENOMIC DNA]</scope>
    <source>
        <strain evidence="1 2">MUT 4182</strain>
    </source>
</reference>
<gene>
    <name evidence="1" type="ORF">M407DRAFT_31280</name>
</gene>
<dbReference type="OrthoDB" id="3224929at2759"/>
<organism evidence="1 2">
    <name type="scientific">Tulasnella calospora MUT 4182</name>
    <dbReference type="NCBI Taxonomy" id="1051891"/>
    <lineage>
        <taxon>Eukaryota</taxon>
        <taxon>Fungi</taxon>
        <taxon>Dikarya</taxon>
        <taxon>Basidiomycota</taxon>
        <taxon>Agaricomycotina</taxon>
        <taxon>Agaricomycetes</taxon>
        <taxon>Cantharellales</taxon>
        <taxon>Tulasnellaceae</taxon>
        <taxon>Tulasnella</taxon>
    </lineage>
</organism>
<dbReference type="EMBL" id="KN823243">
    <property type="protein sequence ID" value="KIO19067.1"/>
    <property type="molecule type" value="Genomic_DNA"/>
</dbReference>
<name>A0A0C3LC54_9AGAM</name>
<keyword evidence="2" id="KW-1185">Reference proteome</keyword>
<evidence type="ECO:0000313" key="2">
    <source>
        <dbReference type="Proteomes" id="UP000054248"/>
    </source>
</evidence>
<protein>
    <submittedName>
        <fullName evidence="1">Uncharacterized protein</fullName>
    </submittedName>
</protein>
<sequence length="358" mass="39643">MDEQDSDQLQFRRRDAAECKTFIAALLKLAFAQGKQRDDRWMADSAAARMADDALVWWNKLGEEVQGSWKLLSQAMLSEYRPMFYGGSGEEAEKFILAVLEKAIEEGKGKDNEWIVTYIEPCFAGEALRWYTCLDSDTQENWKKLRQALLIQYPRGGIGGPAVNLVPSAPTAASFVPAPKATLRGRIKISNSSSSTIHYLSKSLPSGKRVVSTSSIADALELEWSISSDGLQTLSIPGSQIPGYNLLGVKWRLDDTSQQNNYLGLCVVDSQTNSTSISSFPGDLLTNAWKISTDDRRSDSILTVSVLVGKEKLHSRWQDSWSGVWFSEEKYNSTYSAVSALVVTGTKPQGGPLMLREF</sequence>